<dbReference type="PROSITE" id="PS00086">
    <property type="entry name" value="CYTOCHROME_P450"/>
    <property type="match status" value="1"/>
</dbReference>
<dbReference type="RefSeq" id="XP_056560874.1">
    <property type="nucleotide sequence ID" value="XM_056694145.1"/>
</dbReference>
<dbReference type="GO" id="GO:0004497">
    <property type="term" value="F:monooxygenase activity"/>
    <property type="evidence" value="ECO:0007669"/>
    <property type="project" value="UniProtKB-KW"/>
</dbReference>
<keyword evidence="5" id="KW-0503">Monooxygenase</keyword>
<keyword evidence="8" id="KW-1185">Reference proteome</keyword>
<protein>
    <submittedName>
        <fullName evidence="7">Benzoate 4-monooxygenase</fullName>
    </submittedName>
</protein>
<evidence type="ECO:0000313" key="8">
    <source>
        <dbReference type="Proteomes" id="UP001147782"/>
    </source>
</evidence>
<dbReference type="InterPro" id="IPR036396">
    <property type="entry name" value="Cyt_P450_sf"/>
</dbReference>
<accession>A0A9W9VVJ3</accession>
<evidence type="ECO:0000256" key="5">
    <source>
        <dbReference type="RuleBase" id="RU000461"/>
    </source>
</evidence>
<dbReference type="Gene3D" id="1.10.630.10">
    <property type="entry name" value="Cytochrome P450"/>
    <property type="match status" value="1"/>
</dbReference>
<dbReference type="OrthoDB" id="1470350at2759"/>
<keyword evidence="5" id="KW-0349">Heme</keyword>
<evidence type="ECO:0000256" key="1">
    <source>
        <dbReference type="ARBA" id="ARBA00001971"/>
    </source>
</evidence>
<dbReference type="AlphaFoldDB" id="A0A9W9VVJ3"/>
<keyword evidence="2 5" id="KW-0479">Metal-binding</keyword>
<keyword evidence="6" id="KW-1133">Transmembrane helix</keyword>
<organism evidence="7 8">
    <name type="scientific">Penicillium cataractarum</name>
    <dbReference type="NCBI Taxonomy" id="2100454"/>
    <lineage>
        <taxon>Eukaryota</taxon>
        <taxon>Fungi</taxon>
        <taxon>Dikarya</taxon>
        <taxon>Ascomycota</taxon>
        <taxon>Pezizomycotina</taxon>
        <taxon>Eurotiomycetes</taxon>
        <taxon>Eurotiomycetidae</taxon>
        <taxon>Eurotiales</taxon>
        <taxon>Aspergillaceae</taxon>
        <taxon>Penicillium</taxon>
    </lineage>
</organism>
<evidence type="ECO:0000256" key="6">
    <source>
        <dbReference type="SAM" id="Phobius"/>
    </source>
</evidence>
<dbReference type="GeneID" id="81433322"/>
<dbReference type="GO" id="GO:0005506">
    <property type="term" value="F:iron ion binding"/>
    <property type="evidence" value="ECO:0007669"/>
    <property type="project" value="InterPro"/>
</dbReference>
<name>A0A9W9VVJ3_9EURO</name>
<dbReference type="GO" id="GO:0020037">
    <property type="term" value="F:heme binding"/>
    <property type="evidence" value="ECO:0007669"/>
    <property type="project" value="InterPro"/>
</dbReference>
<evidence type="ECO:0000256" key="4">
    <source>
        <dbReference type="ARBA" id="ARBA00023004"/>
    </source>
</evidence>
<feature type="transmembrane region" description="Helical" evidence="6">
    <location>
        <begin position="12"/>
        <end position="36"/>
    </location>
</feature>
<evidence type="ECO:0000256" key="3">
    <source>
        <dbReference type="ARBA" id="ARBA00023002"/>
    </source>
</evidence>
<evidence type="ECO:0000313" key="7">
    <source>
        <dbReference type="EMBL" id="KAJ5390146.1"/>
    </source>
</evidence>
<dbReference type="GO" id="GO:0043386">
    <property type="term" value="P:mycotoxin biosynthetic process"/>
    <property type="evidence" value="ECO:0007669"/>
    <property type="project" value="UniProtKB-ARBA"/>
</dbReference>
<dbReference type="Proteomes" id="UP001147782">
    <property type="component" value="Unassembled WGS sequence"/>
</dbReference>
<keyword evidence="4 5" id="KW-0408">Iron</keyword>
<dbReference type="Pfam" id="PF00067">
    <property type="entry name" value="p450"/>
    <property type="match status" value="1"/>
</dbReference>
<dbReference type="PANTHER" id="PTHR24305:SF103">
    <property type="entry name" value="P450, PUTATIVE (EUROFUNG)-RELATED"/>
    <property type="match status" value="1"/>
</dbReference>
<dbReference type="InterPro" id="IPR017972">
    <property type="entry name" value="Cyt_P450_CS"/>
</dbReference>
<reference evidence="7" key="2">
    <citation type="journal article" date="2023" name="IMA Fungus">
        <title>Comparative genomic study of the Penicillium genus elucidates a diverse pangenome and 15 lateral gene transfer events.</title>
        <authorList>
            <person name="Petersen C."/>
            <person name="Sorensen T."/>
            <person name="Nielsen M.R."/>
            <person name="Sondergaard T.E."/>
            <person name="Sorensen J.L."/>
            <person name="Fitzpatrick D.A."/>
            <person name="Frisvad J.C."/>
            <person name="Nielsen K.L."/>
        </authorList>
    </citation>
    <scope>NUCLEOTIDE SEQUENCE</scope>
    <source>
        <strain evidence="7">IBT 29864</strain>
    </source>
</reference>
<comment type="caution">
    <text evidence="7">The sequence shown here is derived from an EMBL/GenBank/DDBJ whole genome shotgun (WGS) entry which is preliminary data.</text>
</comment>
<keyword evidence="3 5" id="KW-0560">Oxidoreductase</keyword>
<dbReference type="SUPFAM" id="SSF48264">
    <property type="entry name" value="Cytochrome P450"/>
    <property type="match status" value="1"/>
</dbReference>
<sequence length="523" mass="59112">MAASLNLKDLLLPVSLGPAVKIASFIVLALTIYIFYQHFWHPLARYPGPFLASLTDIWQVQEWLSGKQPYHLTELHAKYGPIVRYGPDKLSVTCKDAVQTVYVRGHKTMPKTEYYEAFGQPHEPNLFNHRNQADHAVRRRILLKAFSPQAVETYEPILNFHCHRLIGKIEGYCQYGKSFDLRKTIYHFVCDAMADLMYGEDPGIQKGNPVEALPDNHHISLWGAGIGSWPLLQPILSIFLLLVPHPRAWKSFRNLLGYFQQAKGIVRKRLLAMSDEKWPDRKDILSRIINLKDADHENKLPEANLVAETFGFIIAGIHPPSATTTLLFYNLLHNKDAINRAVAEIDSHLPPMAPGTDAYSRSAVEINLPYFQKCVKESFRLTPAFTMPLARRVTDSEGLILDGNVLPVGTSVAMCNHAFHHNPEIWRDDHNCFRPSRWEDETNNELGKLLMHFGAGGRQCIGKSLAMTTTATLLAKFWFQLADAKEEQDVENGIFYGKLPEQISVGISDLKGPLMVKASVRVL</sequence>
<reference evidence="7" key="1">
    <citation type="submission" date="2022-11" db="EMBL/GenBank/DDBJ databases">
        <authorList>
            <person name="Petersen C."/>
        </authorList>
    </citation>
    <scope>NUCLEOTIDE SEQUENCE</scope>
    <source>
        <strain evidence="7">IBT 29864</strain>
    </source>
</reference>
<evidence type="ECO:0000256" key="2">
    <source>
        <dbReference type="ARBA" id="ARBA00022723"/>
    </source>
</evidence>
<dbReference type="InterPro" id="IPR050121">
    <property type="entry name" value="Cytochrome_P450_monoxygenase"/>
</dbReference>
<proteinExistence type="inferred from homology"/>
<dbReference type="InterPro" id="IPR001128">
    <property type="entry name" value="Cyt_P450"/>
</dbReference>
<dbReference type="PANTHER" id="PTHR24305">
    <property type="entry name" value="CYTOCHROME P450"/>
    <property type="match status" value="1"/>
</dbReference>
<gene>
    <name evidence="7" type="ORF">N7496_001214</name>
</gene>
<dbReference type="GO" id="GO:0016705">
    <property type="term" value="F:oxidoreductase activity, acting on paired donors, with incorporation or reduction of molecular oxygen"/>
    <property type="evidence" value="ECO:0007669"/>
    <property type="project" value="InterPro"/>
</dbReference>
<dbReference type="EMBL" id="JAPZBS010000001">
    <property type="protein sequence ID" value="KAJ5390146.1"/>
    <property type="molecule type" value="Genomic_DNA"/>
</dbReference>
<comment type="similarity">
    <text evidence="5">Belongs to the cytochrome P450 family.</text>
</comment>
<comment type="cofactor">
    <cofactor evidence="1">
        <name>heme</name>
        <dbReference type="ChEBI" id="CHEBI:30413"/>
    </cofactor>
</comment>
<keyword evidence="6" id="KW-0472">Membrane</keyword>
<keyword evidence="6" id="KW-0812">Transmembrane</keyword>